<dbReference type="GO" id="GO:0051604">
    <property type="term" value="P:protein maturation"/>
    <property type="evidence" value="ECO:0007669"/>
    <property type="project" value="TreeGrafter"/>
</dbReference>
<dbReference type="Gene3D" id="3.40.50.11740">
    <property type="entry name" value="HypD, alpha/beta domain 2"/>
    <property type="match status" value="2"/>
</dbReference>
<dbReference type="EMBL" id="DROK01000075">
    <property type="protein sequence ID" value="HHI96723.1"/>
    <property type="molecule type" value="Genomic_DNA"/>
</dbReference>
<evidence type="ECO:0000256" key="1">
    <source>
        <dbReference type="ARBA" id="ARBA00007888"/>
    </source>
</evidence>
<keyword evidence="2" id="KW-0479">Metal-binding</keyword>
<dbReference type="Pfam" id="PF01924">
    <property type="entry name" value="HypD"/>
    <property type="match status" value="1"/>
</dbReference>
<dbReference type="InterPro" id="IPR002780">
    <property type="entry name" value="Hyd_form_HypD"/>
</dbReference>
<reference evidence="4" key="1">
    <citation type="journal article" date="2020" name="mSystems">
        <title>Genome- and Community-Level Interaction Insights into Carbon Utilization and Element Cycling Functions of Hydrothermarchaeota in Hydrothermal Sediment.</title>
        <authorList>
            <person name="Zhou Z."/>
            <person name="Liu Y."/>
            <person name="Xu W."/>
            <person name="Pan J."/>
            <person name="Luo Z.H."/>
            <person name="Li M."/>
        </authorList>
    </citation>
    <scope>NUCLEOTIDE SEQUENCE [LARGE SCALE GENOMIC DNA]</scope>
    <source>
        <strain evidence="4">HyVt-533</strain>
    </source>
</reference>
<keyword evidence="3" id="KW-0408">Iron</keyword>
<evidence type="ECO:0000256" key="2">
    <source>
        <dbReference type="ARBA" id="ARBA00022723"/>
    </source>
</evidence>
<dbReference type="Gene3D" id="6.10.20.100">
    <property type="match status" value="1"/>
</dbReference>
<evidence type="ECO:0000313" key="4">
    <source>
        <dbReference type="EMBL" id="HHI96723.1"/>
    </source>
</evidence>
<dbReference type="InterPro" id="IPR042244">
    <property type="entry name" value="HypD_2_sf"/>
</dbReference>
<dbReference type="GO" id="GO:0051539">
    <property type="term" value="F:4 iron, 4 sulfur cluster binding"/>
    <property type="evidence" value="ECO:0007669"/>
    <property type="project" value="TreeGrafter"/>
</dbReference>
<evidence type="ECO:0000256" key="3">
    <source>
        <dbReference type="ARBA" id="ARBA00023004"/>
    </source>
</evidence>
<dbReference type="PANTHER" id="PTHR30149:SF0">
    <property type="entry name" value="HYDROGENASE MATURATION FACTOR HYPD"/>
    <property type="match status" value="1"/>
</dbReference>
<accession>A0A7V5NYU2</accession>
<name>A0A7V5NYU2_9BACT</name>
<dbReference type="GO" id="GO:0070025">
    <property type="term" value="F:carbon monoxide binding"/>
    <property type="evidence" value="ECO:0007669"/>
    <property type="project" value="TreeGrafter"/>
</dbReference>
<comment type="similarity">
    <text evidence="1">Belongs to the HypD family.</text>
</comment>
<gene>
    <name evidence="4" type="primary">hypD</name>
    <name evidence="4" type="ORF">ENJ96_02620</name>
</gene>
<organism evidence="4">
    <name type="scientific">Thermodesulfatator atlanticus</name>
    <dbReference type="NCBI Taxonomy" id="501497"/>
    <lineage>
        <taxon>Bacteria</taxon>
        <taxon>Pseudomonadati</taxon>
        <taxon>Thermodesulfobacteriota</taxon>
        <taxon>Thermodesulfobacteria</taxon>
        <taxon>Thermodesulfobacteriales</taxon>
        <taxon>Thermodesulfatatoraceae</taxon>
        <taxon>Thermodesulfatator</taxon>
    </lineage>
</organism>
<dbReference type="InterPro" id="IPR042243">
    <property type="entry name" value="HypD_1"/>
</dbReference>
<dbReference type="PANTHER" id="PTHR30149">
    <property type="entry name" value="HYDROGENASE PROTEIN ASSEMBLY PROTEIN HYPD"/>
    <property type="match status" value="1"/>
</dbReference>
<dbReference type="GO" id="GO:0005506">
    <property type="term" value="F:iron ion binding"/>
    <property type="evidence" value="ECO:0007669"/>
    <property type="project" value="TreeGrafter"/>
</dbReference>
<comment type="caution">
    <text evidence="4">The sequence shown here is derived from an EMBL/GenBank/DDBJ whole genome shotgun (WGS) entry which is preliminary data.</text>
</comment>
<dbReference type="NCBIfam" id="TIGR00075">
    <property type="entry name" value="hypD"/>
    <property type="match status" value="1"/>
</dbReference>
<dbReference type="Proteomes" id="UP000886101">
    <property type="component" value="Unassembled WGS sequence"/>
</dbReference>
<sequence length="350" mass="37616">MRLKEVAQTIAGLLPRPVTFMEVCGTHTVNIFRFGLRSLFPAELKLVSGPGCPVCVTPPEEIDFLLALAREPGVIIATFGDLVRVPGSKGSLKEARAEGAQVKIVYSPLEAVELAKARPRAKVVFAAVGFETTAPAVAVAVLEAYRAGLENLFFAVSHRTMPQALRALLASGRVELDGFLLPGHVATITGASYFEFIATEFELPAVVAGFTAPQIMKGLYLLARQVADGRREVEIAYTEAVTWEGNVTGQQLMRKVFTPCDAHWRGLGLIPQSGLKLKEKYAALDARRAFPLELPPAREPSGCRCGDILCGRATPKDCPLFGKACTPEHPKGPCMVSSEGTCAAWYAFGS</sequence>
<protein>
    <submittedName>
        <fullName evidence="4">Hydrogenase formation protein HypD</fullName>
    </submittedName>
</protein>
<proteinExistence type="inferred from homology"/>
<dbReference type="PIRSF" id="PIRSF005622">
    <property type="entry name" value="Hydrgn_mat_hypD"/>
    <property type="match status" value="1"/>
</dbReference>
<dbReference type="AlphaFoldDB" id="A0A7V5NYU2"/>